<keyword evidence="3" id="KW-1185">Reference proteome</keyword>
<organism evidence="2 3">
    <name type="scientific">Exaiptasia diaphana</name>
    <name type="common">Tropical sea anemone</name>
    <name type="synonym">Aiptasia pulchella</name>
    <dbReference type="NCBI Taxonomy" id="2652724"/>
    <lineage>
        <taxon>Eukaryota</taxon>
        <taxon>Metazoa</taxon>
        <taxon>Cnidaria</taxon>
        <taxon>Anthozoa</taxon>
        <taxon>Hexacorallia</taxon>
        <taxon>Actiniaria</taxon>
        <taxon>Aiptasiidae</taxon>
        <taxon>Exaiptasia</taxon>
    </lineage>
</organism>
<accession>A0A913WXT7</accession>
<evidence type="ECO:0000313" key="3">
    <source>
        <dbReference type="Proteomes" id="UP000887567"/>
    </source>
</evidence>
<dbReference type="Pfam" id="PF20478">
    <property type="entry name" value="P2RX7_C"/>
    <property type="match status" value="1"/>
</dbReference>
<dbReference type="InterPro" id="IPR046815">
    <property type="entry name" value="P2RX7_C"/>
</dbReference>
<name>A0A913WXT7_EXADI</name>
<dbReference type="PANTHER" id="PTHR36981">
    <property type="entry name" value="ZGC:195170"/>
    <property type="match status" value="1"/>
</dbReference>
<dbReference type="PANTHER" id="PTHR36981:SF1">
    <property type="entry name" value="P2X PURINORECEPTOR 7 INTRACELLULAR DOMAIN-CONTAINING PROTEIN"/>
    <property type="match status" value="1"/>
</dbReference>
<dbReference type="OMA" id="CICCHEI"/>
<protein>
    <recommendedName>
        <fullName evidence="1">P2X purinoreceptor 7 intracellular domain-containing protein</fullName>
    </recommendedName>
</protein>
<dbReference type="OrthoDB" id="5985612at2759"/>
<feature type="domain" description="P2X purinoreceptor 7 intracellular" evidence="1">
    <location>
        <begin position="42"/>
        <end position="174"/>
    </location>
</feature>
<dbReference type="GeneID" id="110234702"/>
<dbReference type="EnsemblMetazoa" id="XM_021040095.1">
    <property type="protein sequence ID" value="XP_020895754.1"/>
    <property type="gene ID" value="LOC110234702"/>
</dbReference>
<reference evidence="2" key="1">
    <citation type="submission" date="2022-11" db="UniProtKB">
        <authorList>
            <consortium name="EnsemblMetazoa"/>
        </authorList>
    </citation>
    <scope>IDENTIFICATION</scope>
</reference>
<proteinExistence type="predicted"/>
<dbReference type="KEGG" id="epa:110234702"/>
<dbReference type="AlphaFoldDB" id="A0A913WXT7"/>
<sequence length="177" mass="20263">MSQEERTREVLQYQYEPIAAHNWTAHNWTDIIGSESDNADEMTENQERLGNVDWCSCGNCAPMSTVPESVCCVEDARVLGKMVGAACITCTDDFLAVCTNKAVIETAFNQYLEQEGFIDDEPLNDTYRYVAYRQWTFWVHKKLGRKIRIPIPTCAVNKIRETFPSENGIYKGFEFAH</sequence>
<dbReference type="Proteomes" id="UP000887567">
    <property type="component" value="Unplaced"/>
</dbReference>
<dbReference type="RefSeq" id="XP_020895754.1">
    <property type="nucleotide sequence ID" value="XM_021040095.1"/>
</dbReference>
<evidence type="ECO:0000259" key="1">
    <source>
        <dbReference type="Pfam" id="PF20478"/>
    </source>
</evidence>
<evidence type="ECO:0000313" key="2">
    <source>
        <dbReference type="EnsemblMetazoa" id="XP_020895754.1"/>
    </source>
</evidence>